<evidence type="ECO:0000259" key="4">
    <source>
        <dbReference type="PROSITE" id="PS50069"/>
    </source>
</evidence>
<dbReference type="InterPro" id="IPR019559">
    <property type="entry name" value="Cullin_neddylation_domain"/>
</dbReference>
<evidence type="ECO:0000313" key="6">
    <source>
        <dbReference type="Proteomes" id="UP000824890"/>
    </source>
</evidence>
<reference evidence="5 6" key="1">
    <citation type="submission" date="2021-05" db="EMBL/GenBank/DDBJ databases">
        <title>Genome Assembly of Synthetic Allotetraploid Brassica napus Reveals Homoeologous Exchanges between Subgenomes.</title>
        <authorList>
            <person name="Davis J.T."/>
        </authorList>
    </citation>
    <scope>NUCLEOTIDE SEQUENCE [LARGE SCALE GENOMIC DNA]</scope>
    <source>
        <strain evidence="6">cv. Da-Ae</strain>
        <tissue evidence="5">Seedling</tissue>
    </source>
</reference>
<dbReference type="Proteomes" id="UP000824890">
    <property type="component" value="Unassembled WGS sequence"/>
</dbReference>
<dbReference type="InterPro" id="IPR036390">
    <property type="entry name" value="WH_DNA-bd_sf"/>
</dbReference>
<dbReference type="InterPro" id="IPR016158">
    <property type="entry name" value="Cullin_homology"/>
</dbReference>
<evidence type="ECO:0000256" key="2">
    <source>
        <dbReference type="PROSITE-ProRule" id="PRU00330"/>
    </source>
</evidence>
<accession>A0ABQ8CB87</accession>
<dbReference type="SMART" id="SM00884">
    <property type="entry name" value="Cullin_Nedd8"/>
    <property type="match status" value="1"/>
</dbReference>
<dbReference type="Pfam" id="PF10557">
    <property type="entry name" value="Cullin_Nedd8"/>
    <property type="match status" value="1"/>
</dbReference>
<dbReference type="SUPFAM" id="SSF74788">
    <property type="entry name" value="Cullin repeat-like"/>
    <property type="match status" value="1"/>
</dbReference>
<comment type="caution">
    <text evidence="5">The sequence shown here is derived from an EMBL/GenBank/DDBJ whole genome shotgun (WGS) entry which is preliminary data.</text>
</comment>
<dbReference type="Gene3D" id="3.30.230.130">
    <property type="entry name" value="Cullin, Chain C, Domain 2"/>
    <property type="match status" value="1"/>
</dbReference>
<dbReference type="PANTHER" id="PTHR11932">
    <property type="entry name" value="CULLIN"/>
    <property type="match status" value="1"/>
</dbReference>
<keyword evidence="6" id="KW-1185">Reference proteome</keyword>
<sequence length="694" mass="79909">MGKNLIFEDIKAKIGSVVLPSLKNTHGKELLEKLYQRMINHKIMVSSLSEIFEDLNKFLADGSYMRSKKMSRSLPLQVLRDRRNRGTVIQNFEDLAMFSFREYLLLEINPESRVAVVNMIMEEREGVAIDSDLLKKVLDIYMQSGIGTVQVYEEHFEDFFLQQTASYYSHKASSWIQEYSCPEYMMKCEESLEKEKERVTRYLHSSTEPKLVEIMQNQLLFLGAKQFLDKGQSGCGALLRDDKKDDLSRMYRLYHAIPQVLEPVADVFRLHIATEGSVLIKEAEDSATSGIVEEQVLVRKIIDLHDKYMAYVTDCFQNHTLFHKALKEAFEIFCNKKVAGKPSAELLATFLYNLFKKAANDKSNDDSALESTIYNVVKLIVYISDRDLFAELYRKKLARWLLSGQSGGGGHEMLILKLKKQFGNLFTKKMETMVNDMELTKDIQRLYMGVAKPEVDFTATVLTLSSWPSYKTSPEPNLPVEMVKCTKAFDPFYKSITKSRKLNWAYSLGKCHVTGRFDAGSIELVVSTYQAAVLCVFNNAERLTFNEIIEQVKLDHEDLARVLHSLSCADYKILKKEPASKTISKTDSFEFNSKFTNKKQRIKVPLPTLDEPLIDKVVDEVVKDRPSAIEACLVKIMKEKKVLQFRQLIAECVERLSHLFKPEIKQIKKRIEKLMEKDYLIRDIDDANSFKYVA</sequence>
<evidence type="ECO:0000256" key="1">
    <source>
        <dbReference type="ARBA" id="ARBA00006019"/>
    </source>
</evidence>
<organism evidence="5 6">
    <name type="scientific">Brassica napus</name>
    <name type="common">Rape</name>
    <dbReference type="NCBI Taxonomy" id="3708"/>
    <lineage>
        <taxon>Eukaryota</taxon>
        <taxon>Viridiplantae</taxon>
        <taxon>Streptophyta</taxon>
        <taxon>Embryophyta</taxon>
        <taxon>Tracheophyta</taxon>
        <taxon>Spermatophyta</taxon>
        <taxon>Magnoliopsida</taxon>
        <taxon>eudicotyledons</taxon>
        <taxon>Gunneridae</taxon>
        <taxon>Pentapetalae</taxon>
        <taxon>rosids</taxon>
        <taxon>malvids</taxon>
        <taxon>Brassicales</taxon>
        <taxon>Brassicaceae</taxon>
        <taxon>Brassiceae</taxon>
        <taxon>Brassica</taxon>
    </lineage>
</organism>
<feature type="domain" description="Cullin family profile" evidence="4">
    <location>
        <begin position="342"/>
        <end position="567"/>
    </location>
</feature>
<dbReference type="InterPro" id="IPR036317">
    <property type="entry name" value="Cullin_homology_sf"/>
</dbReference>
<dbReference type="SUPFAM" id="SSF75632">
    <property type="entry name" value="Cullin homology domain"/>
    <property type="match status" value="1"/>
</dbReference>
<dbReference type="SMART" id="SM00182">
    <property type="entry name" value="CULLIN"/>
    <property type="match status" value="1"/>
</dbReference>
<dbReference type="InterPro" id="IPR001373">
    <property type="entry name" value="Cullin_N"/>
</dbReference>
<comment type="similarity">
    <text evidence="1 2 3">Belongs to the cullin family.</text>
</comment>
<protein>
    <recommendedName>
        <fullName evidence="4">Cullin family profile domain-containing protein</fullName>
    </recommendedName>
</protein>
<dbReference type="EMBL" id="JAGKQM010000009">
    <property type="protein sequence ID" value="KAH0913675.1"/>
    <property type="molecule type" value="Genomic_DNA"/>
</dbReference>
<evidence type="ECO:0000313" key="5">
    <source>
        <dbReference type="EMBL" id="KAH0913675.1"/>
    </source>
</evidence>
<dbReference type="Gene3D" id="1.20.1310.10">
    <property type="entry name" value="Cullin Repeats"/>
    <property type="match status" value="3"/>
</dbReference>
<dbReference type="Pfam" id="PF00888">
    <property type="entry name" value="Cullin"/>
    <property type="match status" value="1"/>
</dbReference>
<dbReference type="InterPro" id="IPR045093">
    <property type="entry name" value="Cullin"/>
</dbReference>
<dbReference type="InterPro" id="IPR059120">
    <property type="entry name" value="Cullin-like_AB"/>
</dbReference>
<proteinExistence type="inferred from homology"/>
<dbReference type="InterPro" id="IPR016159">
    <property type="entry name" value="Cullin_repeat-like_dom_sf"/>
</dbReference>
<dbReference type="InterPro" id="IPR036388">
    <property type="entry name" value="WH-like_DNA-bd_sf"/>
</dbReference>
<dbReference type="Gene3D" id="1.10.10.10">
    <property type="entry name" value="Winged helix-like DNA-binding domain superfamily/Winged helix DNA-binding domain"/>
    <property type="match status" value="1"/>
</dbReference>
<gene>
    <name evidence="5" type="ORF">HID58_036996</name>
</gene>
<dbReference type="PROSITE" id="PS50069">
    <property type="entry name" value="CULLIN_2"/>
    <property type="match status" value="1"/>
</dbReference>
<dbReference type="Pfam" id="PF26557">
    <property type="entry name" value="Cullin_AB"/>
    <property type="match status" value="1"/>
</dbReference>
<name>A0ABQ8CB87_BRANA</name>
<evidence type="ECO:0000256" key="3">
    <source>
        <dbReference type="RuleBase" id="RU003829"/>
    </source>
</evidence>
<dbReference type="SUPFAM" id="SSF46785">
    <property type="entry name" value="Winged helix' DNA-binding domain"/>
    <property type="match status" value="1"/>
</dbReference>